<gene>
    <name evidence="2" type="ORF">MB27_20455</name>
</gene>
<dbReference type="InterPro" id="IPR036208">
    <property type="entry name" value="VHL_sf"/>
</dbReference>
<protein>
    <recommendedName>
        <fullName evidence="1">von Hippel-Lindau disease tumour suppressor beta domain-containing protein</fullName>
    </recommendedName>
</protein>
<sequence length="69" mass="7744">MRFVNVSAEPVTVLWLDYQKQRVRYMDLTPGQSYDQTTYAGHLWVVTHADGAAVALYQATAEAAQAVIR</sequence>
<accession>A0A0A6ULE0</accession>
<comment type="caution">
    <text evidence="2">The sequence shown here is derived from an EMBL/GenBank/DDBJ whole genome shotgun (WGS) entry which is preliminary data.</text>
</comment>
<dbReference type="InterPro" id="IPR024053">
    <property type="entry name" value="VHL_beta_dom"/>
</dbReference>
<dbReference type="AlphaFoldDB" id="A0A0A6ULE0"/>
<dbReference type="SUPFAM" id="SSF49468">
    <property type="entry name" value="VHL"/>
    <property type="match status" value="1"/>
</dbReference>
<dbReference type="EMBL" id="JRTT01000023">
    <property type="protein sequence ID" value="KHD75868.1"/>
    <property type="molecule type" value="Genomic_DNA"/>
</dbReference>
<reference evidence="2 3" key="1">
    <citation type="submission" date="2014-10" db="EMBL/GenBank/DDBJ databases">
        <title>Draft genome sequence of Actinoplanes utahensis NRRL 12052.</title>
        <authorList>
            <person name="Velasco-Bucheli B."/>
            <person name="del Cerro C."/>
            <person name="Hormigo D."/>
            <person name="Garcia J.L."/>
            <person name="Acebal C."/>
            <person name="Arroyo M."/>
            <person name="de la Mata I."/>
        </authorList>
    </citation>
    <scope>NUCLEOTIDE SEQUENCE [LARGE SCALE GENOMIC DNA]</scope>
    <source>
        <strain evidence="2 3">NRRL 12052</strain>
    </source>
</reference>
<dbReference type="Gene3D" id="2.60.40.780">
    <property type="entry name" value="von Hippel-Lindau disease tumour suppressor, beta domain"/>
    <property type="match status" value="1"/>
</dbReference>
<evidence type="ECO:0000259" key="1">
    <source>
        <dbReference type="Pfam" id="PF01847"/>
    </source>
</evidence>
<evidence type="ECO:0000313" key="3">
    <source>
        <dbReference type="Proteomes" id="UP000054537"/>
    </source>
</evidence>
<name>A0A0A6ULE0_ACTUT</name>
<dbReference type="Pfam" id="PF01847">
    <property type="entry name" value="VHL"/>
    <property type="match status" value="1"/>
</dbReference>
<evidence type="ECO:0000313" key="2">
    <source>
        <dbReference type="EMBL" id="KHD75868.1"/>
    </source>
</evidence>
<dbReference type="InterPro" id="IPR037140">
    <property type="entry name" value="VHL_beta_dom_sf"/>
</dbReference>
<dbReference type="Proteomes" id="UP000054537">
    <property type="component" value="Unassembled WGS sequence"/>
</dbReference>
<keyword evidence="3" id="KW-1185">Reference proteome</keyword>
<organism evidence="2 3">
    <name type="scientific">Actinoplanes utahensis</name>
    <dbReference type="NCBI Taxonomy" id="1869"/>
    <lineage>
        <taxon>Bacteria</taxon>
        <taxon>Bacillati</taxon>
        <taxon>Actinomycetota</taxon>
        <taxon>Actinomycetes</taxon>
        <taxon>Micromonosporales</taxon>
        <taxon>Micromonosporaceae</taxon>
        <taxon>Actinoplanes</taxon>
    </lineage>
</organism>
<feature type="domain" description="von Hippel-Lindau disease tumour suppressor beta" evidence="1">
    <location>
        <begin position="3"/>
        <end position="51"/>
    </location>
</feature>
<proteinExistence type="predicted"/>